<keyword evidence="11 19" id="KW-0460">Magnesium</keyword>
<evidence type="ECO:0000313" key="23">
    <source>
        <dbReference type="Proteomes" id="UP000179037"/>
    </source>
</evidence>
<feature type="binding site" evidence="19">
    <location>
        <position position="267"/>
    </location>
    <ligand>
        <name>Mg(2+)</name>
        <dbReference type="ChEBI" id="CHEBI:18420"/>
        <label>1</label>
    </ligand>
</feature>
<dbReference type="InterPro" id="IPR005905">
    <property type="entry name" value="D_ala_D_ala"/>
</dbReference>
<dbReference type="Gene3D" id="3.30.1490.20">
    <property type="entry name" value="ATP-grasp fold, A domain"/>
    <property type="match status" value="1"/>
</dbReference>
<evidence type="ECO:0000256" key="15">
    <source>
        <dbReference type="ARBA" id="ARBA00023316"/>
    </source>
</evidence>
<dbReference type="HAMAP" id="MF_00047">
    <property type="entry name" value="Dala_Dala_lig"/>
    <property type="match status" value="1"/>
</dbReference>
<feature type="binding site" evidence="19">
    <location>
        <position position="267"/>
    </location>
    <ligand>
        <name>Mg(2+)</name>
        <dbReference type="ChEBI" id="CHEBI:18420"/>
        <label>2</label>
    </ligand>
</feature>
<gene>
    <name evidence="17" type="primary">ddl</name>
    <name evidence="22" type="ORF">A3A87_09060</name>
</gene>
<dbReference type="STRING" id="1817768.A3A87_09060"/>
<dbReference type="PANTHER" id="PTHR23132">
    <property type="entry name" value="D-ALANINE--D-ALANINE LIGASE"/>
    <property type="match status" value="1"/>
</dbReference>
<evidence type="ECO:0000256" key="6">
    <source>
        <dbReference type="ARBA" id="ARBA00022490"/>
    </source>
</evidence>
<evidence type="ECO:0000256" key="17">
    <source>
        <dbReference type="HAMAP-Rule" id="MF_00047"/>
    </source>
</evidence>
<dbReference type="Pfam" id="PF07478">
    <property type="entry name" value="Dala_Dala_lig_C"/>
    <property type="match status" value="1"/>
</dbReference>
<evidence type="ECO:0000256" key="8">
    <source>
        <dbReference type="ARBA" id="ARBA00022723"/>
    </source>
</evidence>
<evidence type="ECO:0000256" key="12">
    <source>
        <dbReference type="ARBA" id="ARBA00022960"/>
    </source>
</evidence>
<comment type="function">
    <text evidence="2 17">Cell wall formation.</text>
</comment>
<dbReference type="InterPro" id="IPR016185">
    <property type="entry name" value="PreATP-grasp_dom_sf"/>
</dbReference>
<evidence type="ECO:0000256" key="9">
    <source>
        <dbReference type="ARBA" id="ARBA00022741"/>
    </source>
</evidence>
<proteinExistence type="inferred from homology"/>
<dbReference type="InterPro" id="IPR000291">
    <property type="entry name" value="D-Ala_lig_Van_CS"/>
</dbReference>
<keyword evidence="6 17" id="KW-0963">Cytoplasm</keyword>
<name>A0A1F6TXU2_9PROT</name>
<dbReference type="AlphaFoldDB" id="A0A1F6TXU2"/>
<dbReference type="SUPFAM" id="SSF56059">
    <property type="entry name" value="Glutathione synthetase ATP-binding domain-like"/>
    <property type="match status" value="1"/>
</dbReference>
<evidence type="ECO:0000256" key="19">
    <source>
        <dbReference type="PIRSR" id="PIRSR039102-3"/>
    </source>
</evidence>
<keyword evidence="7 17" id="KW-0436">Ligase</keyword>
<feature type="active site" evidence="18">
    <location>
        <position position="278"/>
    </location>
</feature>
<evidence type="ECO:0000256" key="20">
    <source>
        <dbReference type="PROSITE-ProRule" id="PRU00409"/>
    </source>
</evidence>
<keyword evidence="8 19" id="KW-0479">Metal-binding</keyword>
<dbReference type="UniPathway" id="UPA00219"/>
<organism evidence="22 23">
    <name type="scientific">Candidatus Muproteobacteria bacterium RIFCSPLOWO2_01_FULL_60_18</name>
    <dbReference type="NCBI Taxonomy" id="1817768"/>
    <lineage>
        <taxon>Bacteria</taxon>
        <taxon>Pseudomonadati</taxon>
        <taxon>Pseudomonadota</taxon>
        <taxon>Candidatus Muproteobacteria</taxon>
    </lineage>
</organism>
<keyword evidence="10 20" id="KW-0067">ATP-binding</keyword>
<evidence type="ECO:0000256" key="1">
    <source>
        <dbReference type="ARBA" id="ARBA00001936"/>
    </source>
</evidence>
<feature type="active site" evidence="18">
    <location>
        <position position="19"/>
    </location>
</feature>
<evidence type="ECO:0000256" key="2">
    <source>
        <dbReference type="ARBA" id="ARBA00003921"/>
    </source>
</evidence>
<dbReference type="GO" id="GO:0005524">
    <property type="term" value="F:ATP binding"/>
    <property type="evidence" value="ECO:0007669"/>
    <property type="project" value="UniProtKB-UniRule"/>
</dbReference>
<feature type="active site" evidence="18">
    <location>
        <position position="147"/>
    </location>
</feature>
<dbReference type="GO" id="GO:0046872">
    <property type="term" value="F:metal ion binding"/>
    <property type="evidence" value="ECO:0007669"/>
    <property type="project" value="UniProtKB-KW"/>
</dbReference>
<dbReference type="GO" id="GO:0071555">
    <property type="term" value="P:cell wall organization"/>
    <property type="evidence" value="ECO:0007669"/>
    <property type="project" value="UniProtKB-KW"/>
</dbReference>
<reference evidence="22 23" key="1">
    <citation type="journal article" date="2016" name="Nat. Commun.">
        <title>Thousands of microbial genomes shed light on interconnected biogeochemical processes in an aquifer system.</title>
        <authorList>
            <person name="Anantharaman K."/>
            <person name="Brown C.T."/>
            <person name="Hug L.A."/>
            <person name="Sharon I."/>
            <person name="Castelle C.J."/>
            <person name="Probst A.J."/>
            <person name="Thomas B.C."/>
            <person name="Singh A."/>
            <person name="Wilkins M.J."/>
            <person name="Karaoz U."/>
            <person name="Brodie E.L."/>
            <person name="Williams K.H."/>
            <person name="Hubbard S.S."/>
            <person name="Banfield J.F."/>
        </authorList>
    </citation>
    <scope>NUCLEOTIDE SEQUENCE [LARGE SCALE GENOMIC DNA]</scope>
</reference>
<dbReference type="PIRSF" id="PIRSF039102">
    <property type="entry name" value="Ddl/VanB"/>
    <property type="match status" value="1"/>
</dbReference>
<dbReference type="EMBL" id="MFTC01000083">
    <property type="protein sequence ID" value="OGI49916.1"/>
    <property type="molecule type" value="Genomic_DNA"/>
</dbReference>
<dbReference type="PROSITE" id="PS00844">
    <property type="entry name" value="DALA_DALA_LIGASE_2"/>
    <property type="match status" value="1"/>
</dbReference>
<evidence type="ECO:0000256" key="18">
    <source>
        <dbReference type="PIRSR" id="PIRSR039102-1"/>
    </source>
</evidence>
<dbReference type="FunFam" id="3.40.50.20:FF:000013">
    <property type="entry name" value="D-alanine--D-alanine ligase"/>
    <property type="match status" value="1"/>
</dbReference>
<keyword evidence="14 19" id="KW-0464">Manganese</keyword>
<evidence type="ECO:0000256" key="11">
    <source>
        <dbReference type="ARBA" id="ARBA00022842"/>
    </source>
</evidence>
<evidence type="ECO:0000256" key="5">
    <source>
        <dbReference type="ARBA" id="ARBA00012216"/>
    </source>
</evidence>
<dbReference type="InterPro" id="IPR011095">
    <property type="entry name" value="Dala_Dala_lig_C"/>
</dbReference>
<dbReference type="GO" id="GO:0008716">
    <property type="term" value="F:D-alanine-D-alanine ligase activity"/>
    <property type="evidence" value="ECO:0007669"/>
    <property type="project" value="UniProtKB-UniRule"/>
</dbReference>
<dbReference type="GO" id="GO:0008360">
    <property type="term" value="P:regulation of cell shape"/>
    <property type="evidence" value="ECO:0007669"/>
    <property type="project" value="UniProtKB-KW"/>
</dbReference>
<feature type="binding site" evidence="19">
    <location>
        <position position="269"/>
    </location>
    <ligand>
        <name>Mg(2+)</name>
        <dbReference type="ChEBI" id="CHEBI:18420"/>
        <label>2</label>
    </ligand>
</feature>
<dbReference type="PROSITE" id="PS00843">
    <property type="entry name" value="DALA_DALA_LIGASE_1"/>
    <property type="match status" value="1"/>
</dbReference>
<keyword evidence="15 17" id="KW-0961">Cell wall biogenesis/degradation</keyword>
<keyword evidence="9 20" id="KW-0547">Nucleotide-binding</keyword>
<dbReference type="NCBIfam" id="TIGR01205">
    <property type="entry name" value="D_ala_D_alaTIGR"/>
    <property type="match status" value="1"/>
</dbReference>
<comment type="caution">
    <text evidence="22">The sequence shown here is derived from an EMBL/GenBank/DDBJ whole genome shotgun (WGS) entry which is preliminary data.</text>
</comment>
<comment type="subcellular location">
    <subcellularLocation>
        <location evidence="3 17">Cytoplasm</location>
    </subcellularLocation>
</comment>
<comment type="cofactor">
    <cofactor evidence="1">
        <name>Mn(2+)</name>
        <dbReference type="ChEBI" id="CHEBI:29035"/>
    </cofactor>
</comment>
<dbReference type="Gene3D" id="3.40.50.20">
    <property type="match status" value="1"/>
</dbReference>
<dbReference type="FunFam" id="3.30.470.20:FF:000008">
    <property type="entry name" value="D-alanine--D-alanine ligase"/>
    <property type="match status" value="1"/>
</dbReference>
<feature type="binding site" evidence="19">
    <location>
        <position position="254"/>
    </location>
    <ligand>
        <name>Mg(2+)</name>
        <dbReference type="ChEBI" id="CHEBI:18420"/>
        <label>1</label>
    </ligand>
</feature>
<dbReference type="Proteomes" id="UP000179037">
    <property type="component" value="Unassembled WGS sequence"/>
</dbReference>
<dbReference type="PANTHER" id="PTHR23132:SF23">
    <property type="entry name" value="D-ALANINE--D-ALANINE LIGASE B"/>
    <property type="match status" value="1"/>
</dbReference>
<comment type="pathway">
    <text evidence="17">Cell wall biogenesis; peptidoglycan biosynthesis.</text>
</comment>
<evidence type="ECO:0000313" key="22">
    <source>
        <dbReference type="EMBL" id="OGI49916.1"/>
    </source>
</evidence>
<dbReference type="InterPro" id="IPR013815">
    <property type="entry name" value="ATP_grasp_subdomain_1"/>
</dbReference>
<evidence type="ECO:0000256" key="13">
    <source>
        <dbReference type="ARBA" id="ARBA00022984"/>
    </source>
</evidence>
<evidence type="ECO:0000256" key="7">
    <source>
        <dbReference type="ARBA" id="ARBA00022598"/>
    </source>
</evidence>
<sequence>MNPKNFGKVAVLMGGPSAEREVSLKGGNAVLAALKRKGIDAHGFDADKSTLRLLEDGKFGRVFIVLHGRWGEDGVIQGALEVLDIPYTGSGVLGSALGMDKLRGKYLWSAAGIPTPEYAVLEAGTDFDKIATTLGLPVFVKPVREGSSLGVSKARTVIELKAAWKSAAKYDDQVMAERFIDGAEITCGILGDQALPLIRIETDREFYDYEAKYILDTTRYLCPCGLPADQERAIQALAQRAFAALGCTGWGRVDFMLDKGGRAYVLEVNTVPGMTDHSLVPKAAKQAGMNFDELVLRILETSDARR</sequence>
<dbReference type="Pfam" id="PF01820">
    <property type="entry name" value="Dala_Dala_lig_N"/>
    <property type="match status" value="1"/>
</dbReference>
<evidence type="ECO:0000256" key="16">
    <source>
        <dbReference type="ARBA" id="ARBA00047614"/>
    </source>
</evidence>
<keyword evidence="12 17" id="KW-0133">Cell shape</keyword>
<comment type="similarity">
    <text evidence="4 17">Belongs to the D-alanine--D-alanine ligase family.</text>
</comment>
<keyword evidence="13 17" id="KW-0573">Peptidoglycan synthesis</keyword>
<evidence type="ECO:0000256" key="10">
    <source>
        <dbReference type="ARBA" id="ARBA00022840"/>
    </source>
</evidence>
<comment type="cofactor">
    <cofactor evidence="19">
        <name>Mg(2+)</name>
        <dbReference type="ChEBI" id="CHEBI:18420"/>
    </cofactor>
    <cofactor evidence="19">
        <name>Mn(2+)</name>
        <dbReference type="ChEBI" id="CHEBI:29035"/>
    </cofactor>
    <text evidence="19">Binds 2 magnesium or manganese ions per subunit.</text>
</comment>
<dbReference type="InterPro" id="IPR011127">
    <property type="entry name" value="Dala_Dala_lig_N"/>
</dbReference>
<dbReference type="GO" id="GO:0009252">
    <property type="term" value="P:peptidoglycan biosynthetic process"/>
    <property type="evidence" value="ECO:0007669"/>
    <property type="project" value="UniProtKB-UniRule"/>
</dbReference>
<evidence type="ECO:0000256" key="4">
    <source>
        <dbReference type="ARBA" id="ARBA00010871"/>
    </source>
</evidence>
<evidence type="ECO:0000256" key="14">
    <source>
        <dbReference type="ARBA" id="ARBA00023211"/>
    </source>
</evidence>
<dbReference type="EC" id="6.3.2.4" evidence="5 17"/>
<protein>
    <recommendedName>
        <fullName evidence="5 17">D-alanine--D-alanine ligase</fullName>
        <ecNumber evidence="5 17">6.3.2.4</ecNumber>
    </recommendedName>
    <alternativeName>
        <fullName evidence="17">D-Ala-D-Ala ligase</fullName>
    </alternativeName>
    <alternativeName>
        <fullName evidence="17">D-alanylalanine synthetase</fullName>
    </alternativeName>
</protein>
<evidence type="ECO:0000256" key="3">
    <source>
        <dbReference type="ARBA" id="ARBA00004496"/>
    </source>
</evidence>
<dbReference type="PROSITE" id="PS50975">
    <property type="entry name" value="ATP_GRASP"/>
    <property type="match status" value="1"/>
</dbReference>
<dbReference type="SUPFAM" id="SSF52440">
    <property type="entry name" value="PreATP-grasp domain"/>
    <property type="match status" value="1"/>
</dbReference>
<dbReference type="InterPro" id="IPR011761">
    <property type="entry name" value="ATP-grasp"/>
</dbReference>
<evidence type="ECO:0000259" key="21">
    <source>
        <dbReference type="PROSITE" id="PS50975"/>
    </source>
</evidence>
<dbReference type="NCBIfam" id="NF002378">
    <property type="entry name" value="PRK01372.1"/>
    <property type="match status" value="1"/>
</dbReference>
<dbReference type="Gene3D" id="3.30.470.20">
    <property type="entry name" value="ATP-grasp fold, B domain"/>
    <property type="match status" value="1"/>
</dbReference>
<accession>A0A1F6TXU2</accession>
<comment type="catalytic activity">
    <reaction evidence="16 17">
        <text>2 D-alanine + ATP = D-alanyl-D-alanine + ADP + phosphate + H(+)</text>
        <dbReference type="Rhea" id="RHEA:11224"/>
        <dbReference type="ChEBI" id="CHEBI:15378"/>
        <dbReference type="ChEBI" id="CHEBI:30616"/>
        <dbReference type="ChEBI" id="CHEBI:43474"/>
        <dbReference type="ChEBI" id="CHEBI:57416"/>
        <dbReference type="ChEBI" id="CHEBI:57822"/>
        <dbReference type="ChEBI" id="CHEBI:456216"/>
        <dbReference type="EC" id="6.3.2.4"/>
    </reaction>
</comment>
<dbReference type="GO" id="GO:0005829">
    <property type="term" value="C:cytosol"/>
    <property type="evidence" value="ECO:0007669"/>
    <property type="project" value="TreeGrafter"/>
</dbReference>
<feature type="domain" description="ATP-grasp" evidence="21">
    <location>
        <begin position="105"/>
        <end position="300"/>
    </location>
</feature>